<dbReference type="Proteomes" id="UP000184047">
    <property type="component" value="Unassembled WGS sequence"/>
</dbReference>
<dbReference type="OrthoDB" id="1273791at2"/>
<dbReference type="STRING" id="421058.SAMN05421866_2832"/>
<proteinExistence type="predicted"/>
<feature type="transmembrane region" description="Helical" evidence="1">
    <location>
        <begin position="65"/>
        <end position="85"/>
    </location>
</feature>
<keyword evidence="3" id="KW-1185">Reference proteome</keyword>
<keyword evidence="1" id="KW-0812">Transmembrane</keyword>
<evidence type="ECO:0000313" key="2">
    <source>
        <dbReference type="EMBL" id="SHH45474.1"/>
    </source>
</evidence>
<keyword evidence="1" id="KW-1133">Transmembrane helix</keyword>
<evidence type="ECO:0000313" key="3">
    <source>
        <dbReference type="Proteomes" id="UP000184047"/>
    </source>
</evidence>
<name>A0A1M5T418_9FLAO</name>
<dbReference type="AlphaFoldDB" id="A0A1M5T418"/>
<gene>
    <name evidence="2" type="ORF">SAMN05421866_2832</name>
</gene>
<dbReference type="eggNOG" id="ENOG50311TN">
    <property type="taxonomic scope" value="Bacteria"/>
</dbReference>
<feature type="transmembrane region" description="Helical" evidence="1">
    <location>
        <begin position="31"/>
        <end position="53"/>
    </location>
</feature>
<dbReference type="EMBL" id="FQWT01000004">
    <property type="protein sequence ID" value="SHH45474.1"/>
    <property type="molecule type" value="Genomic_DNA"/>
</dbReference>
<sequence>MTKQIGNFSIEENEETVSLHYSLSKKDWIDFAVKLTIAILPLSIGSLFLYGAVYKNTILELVVGSGFLIAGCIFFIDAVSMIIRVRRNIVRILKKESKLVHRKTLLTSDTYELQDIKEFIISGKDEQAYIRRKSIRRMYGTIEIKLRNNIIKPILIINPTRVFRTFNDSSDKADLQKEAKDIIKELNRYIKAEYKIKNFKIENF</sequence>
<protein>
    <submittedName>
        <fullName evidence="2">Uncharacterized protein</fullName>
    </submittedName>
</protein>
<keyword evidence="1" id="KW-0472">Membrane</keyword>
<reference evidence="3" key="1">
    <citation type="submission" date="2016-11" db="EMBL/GenBank/DDBJ databases">
        <authorList>
            <person name="Varghese N."/>
            <person name="Submissions S."/>
        </authorList>
    </citation>
    <scope>NUCLEOTIDE SEQUENCE [LARGE SCALE GENOMIC DNA]</scope>
    <source>
        <strain evidence="3">DSM 19055</strain>
    </source>
</reference>
<organism evidence="2 3">
    <name type="scientific">Chryseobacterium oranimense</name>
    <dbReference type="NCBI Taxonomy" id="421058"/>
    <lineage>
        <taxon>Bacteria</taxon>
        <taxon>Pseudomonadati</taxon>
        <taxon>Bacteroidota</taxon>
        <taxon>Flavobacteriia</taxon>
        <taxon>Flavobacteriales</taxon>
        <taxon>Weeksellaceae</taxon>
        <taxon>Chryseobacterium group</taxon>
        <taxon>Chryseobacterium</taxon>
    </lineage>
</organism>
<dbReference type="RefSeq" id="WP_040995861.1">
    <property type="nucleotide sequence ID" value="NZ_FQWT01000004.1"/>
</dbReference>
<evidence type="ECO:0000256" key="1">
    <source>
        <dbReference type="SAM" id="Phobius"/>
    </source>
</evidence>
<accession>A0A1M5T418</accession>